<dbReference type="Gene3D" id="1.10.238.10">
    <property type="entry name" value="EF-hand"/>
    <property type="match status" value="1"/>
</dbReference>
<dbReference type="Pfam" id="PF13202">
    <property type="entry name" value="EF-hand_5"/>
    <property type="match status" value="1"/>
</dbReference>
<gene>
    <name evidence="2" type="ORF">Amme_015_046</name>
</gene>
<organism evidence="2 3">
    <name type="scientific">Acidomonas methanolica NBRC 104435</name>
    <dbReference type="NCBI Taxonomy" id="1231351"/>
    <lineage>
        <taxon>Bacteria</taxon>
        <taxon>Pseudomonadati</taxon>
        <taxon>Pseudomonadota</taxon>
        <taxon>Alphaproteobacteria</taxon>
        <taxon>Acetobacterales</taxon>
        <taxon>Acetobacteraceae</taxon>
        <taxon>Acidomonas</taxon>
    </lineage>
</organism>
<dbReference type="InterPro" id="IPR011992">
    <property type="entry name" value="EF-hand-dom_pair"/>
</dbReference>
<evidence type="ECO:0000259" key="1">
    <source>
        <dbReference type="PROSITE" id="PS50222"/>
    </source>
</evidence>
<dbReference type="PROSITE" id="PS50222">
    <property type="entry name" value="EF_HAND_2"/>
    <property type="match status" value="1"/>
</dbReference>
<evidence type="ECO:0000313" key="3">
    <source>
        <dbReference type="Proteomes" id="UP000019760"/>
    </source>
</evidence>
<comment type="caution">
    <text evidence="2">The sequence shown here is derived from an EMBL/GenBank/DDBJ whole genome shotgun (WGS) entry which is preliminary data.</text>
</comment>
<dbReference type="SUPFAM" id="SSF47473">
    <property type="entry name" value="EF-hand"/>
    <property type="match status" value="1"/>
</dbReference>
<accession>A0A023D299</accession>
<sequence>MSDAFRNSAIRIGAIALLSPLILGLAGLALSDEAFAQDGSGGRRMASFQAADANHDGRVSQEEFEAFARARLASSGGMRATMFNRLAPEDQKARLDEKFAQMDSGGKGYLTPDDWHPQS</sequence>
<protein>
    <recommendedName>
        <fullName evidence="1">EF-hand domain-containing protein</fullName>
    </recommendedName>
</protein>
<reference evidence="3" key="1">
    <citation type="journal article" date="2014" name="FEMS Microbiol. Lett.">
        <title>Draft Genomic DNA Sequence of the Facultatively Methylotrophic Bacterium Acidomonas methanolica type strain MB58.</title>
        <authorList>
            <person name="Higashiura N."/>
            <person name="Hadano H."/>
            <person name="Hirakawa H."/>
            <person name="Matsutani M."/>
            <person name="Takabe S."/>
            <person name="Matsushita K."/>
            <person name="Azuma Y."/>
        </authorList>
    </citation>
    <scope>NUCLEOTIDE SEQUENCE [LARGE SCALE GENOMIC DNA]</scope>
    <source>
        <strain evidence="3">MB58</strain>
    </source>
</reference>
<dbReference type="InterPro" id="IPR018247">
    <property type="entry name" value="EF_Hand_1_Ca_BS"/>
</dbReference>
<evidence type="ECO:0000313" key="2">
    <source>
        <dbReference type="EMBL" id="GAJ28179.1"/>
    </source>
</evidence>
<dbReference type="EMBL" id="BAND01000015">
    <property type="protein sequence ID" value="GAJ28179.1"/>
    <property type="molecule type" value="Genomic_DNA"/>
</dbReference>
<proteinExistence type="predicted"/>
<dbReference type="InterPro" id="IPR002048">
    <property type="entry name" value="EF_hand_dom"/>
</dbReference>
<dbReference type="RefSeq" id="WP_042056532.1">
    <property type="nucleotide sequence ID" value="NZ_BAND01000015.1"/>
</dbReference>
<dbReference type="OrthoDB" id="7226012at2"/>
<reference evidence="2 3" key="2">
    <citation type="journal article" date="2014" name="FEMS Microbiol. Lett.">
        <title>Draft genomic DNA sequence of the facultatively methylotrophic bacterium Acidomonas methanolica type strain MB58.</title>
        <authorList>
            <person name="Higashiura N."/>
            <person name="Hadano H."/>
            <person name="Hirakawa H."/>
            <person name="Matsutani M."/>
            <person name="Takabe S."/>
            <person name="Matsushita K."/>
            <person name="Azuma Y."/>
        </authorList>
    </citation>
    <scope>NUCLEOTIDE SEQUENCE [LARGE SCALE GENOMIC DNA]</scope>
    <source>
        <strain evidence="2 3">MB58</strain>
    </source>
</reference>
<dbReference type="GO" id="GO:0005509">
    <property type="term" value="F:calcium ion binding"/>
    <property type="evidence" value="ECO:0007669"/>
    <property type="project" value="InterPro"/>
</dbReference>
<dbReference type="PROSITE" id="PS00018">
    <property type="entry name" value="EF_HAND_1"/>
    <property type="match status" value="1"/>
</dbReference>
<dbReference type="Proteomes" id="UP000019760">
    <property type="component" value="Unassembled WGS sequence"/>
</dbReference>
<dbReference type="AlphaFoldDB" id="A0A023D299"/>
<feature type="domain" description="EF-hand" evidence="1">
    <location>
        <begin position="48"/>
        <end position="74"/>
    </location>
</feature>
<name>A0A023D299_ACIMT</name>
<keyword evidence="3" id="KW-1185">Reference proteome</keyword>